<dbReference type="AlphaFoldDB" id="A0A0R0AIJ4"/>
<organism evidence="2 3">
    <name type="scientific">Stenotrophomonas panacihumi</name>
    <dbReference type="NCBI Taxonomy" id="676599"/>
    <lineage>
        <taxon>Bacteria</taxon>
        <taxon>Pseudomonadati</taxon>
        <taxon>Pseudomonadota</taxon>
        <taxon>Gammaproteobacteria</taxon>
        <taxon>Lysobacterales</taxon>
        <taxon>Lysobacteraceae</taxon>
        <taxon>Stenotrophomonas</taxon>
    </lineage>
</organism>
<keyword evidence="1" id="KW-0812">Transmembrane</keyword>
<name>A0A0R0AIJ4_9GAMM</name>
<keyword evidence="3" id="KW-1185">Reference proteome</keyword>
<keyword evidence="1" id="KW-0472">Membrane</keyword>
<feature type="transmembrane region" description="Helical" evidence="1">
    <location>
        <begin position="12"/>
        <end position="31"/>
    </location>
</feature>
<protein>
    <submittedName>
        <fullName evidence="2">Uncharacterized protein</fullName>
    </submittedName>
</protein>
<proteinExistence type="predicted"/>
<dbReference type="PROSITE" id="PS51257">
    <property type="entry name" value="PROKAR_LIPOPROTEIN"/>
    <property type="match status" value="1"/>
</dbReference>
<comment type="caution">
    <text evidence="2">The sequence shown here is derived from an EMBL/GenBank/DDBJ whole genome shotgun (WGS) entry which is preliminary data.</text>
</comment>
<evidence type="ECO:0000256" key="1">
    <source>
        <dbReference type="SAM" id="Phobius"/>
    </source>
</evidence>
<sequence length="144" mass="16227">MLKGFHIEMSMVLRFPILLGAALLSGCAFLVHGPDRAPTKSEIIGTYDMGHAGFEESLELHEDGSYINTLYGHLGQDSVAFHGIWRIEGAQLYFEPVPEGQAPAIPVQAEAFFYRHKPAFVRTTDLERGKAGEWFIYQRRDESR</sequence>
<accession>A0A0R0AIJ4</accession>
<reference evidence="2 3" key="1">
    <citation type="submission" date="2015-10" db="EMBL/GenBank/DDBJ databases">
        <title>Genome sequencing and analysis of members of genus Stenotrophomonas.</title>
        <authorList>
            <person name="Patil P.P."/>
            <person name="Midha S."/>
            <person name="Patil P.B."/>
        </authorList>
    </citation>
    <scope>NUCLEOTIDE SEQUENCE [LARGE SCALE GENOMIC DNA]</scope>
    <source>
        <strain evidence="2 3">JCM 16536</strain>
    </source>
</reference>
<dbReference type="EMBL" id="LLXU01000066">
    <property type="protein sequence ID" value="KRG44831.1"/>
    <property type="molecule type" value="Genomic_DNA"/>
</dbReference>
<evidence type="ECO:0000313" key="3">
    <source>
        <dbReference type="Proteomes" id="UP000051802"/>
    </source>
</evidence>
<dbReference type="Proteomes" id="UP000051802">
    <property type="component" value="Unassembled WGS sequence"/>
</dbReference>
<keyword evidence="1" id="KW-1133">Transmembrane helix</keyword>
<gene>
    <name evidence="2" type="ORF">ARC20_07970</name>
</gene>
<evidence type="ECO:0000313" key="2">
    <source>
        <dbReference type="EMBL" id="KRG44831.1"/>
    </source>
</evidence>